<reference evidence="2" key="1">
    <citation type="journal article" date="2015" name="Sci. Rep.">
        <title>Tissue- and time-dependent transcription in Ixodes ricinus salivary glands and midguts when blood feeding on the vertebrate host.</title>
        <authorList>
            <person name="Kotsyfakis M."/>
            <person name="Schwarz A."/>
            <person name="Erhart J."/>
            <person name="Ribeiro J.M."/>
        </authorList>
    </citation>
    <scope>NUCLEOTIDE SEQUENCE</scope>
    <source>
        <tissue evidence="2">Salivary gland and midgut</tissue>
    </source>
</reference>
<organism evidence="2">
    <name type="scientific">Ixodes ricinus</name>
    <name type="common">Common tick</name>
    <name type="synonym">Acarus ricinus</name>
    <dbReference type="NCBI Taxonomy" id="34613"/>
    <lineage>
        <taxon>Eukaryota</taxon>
        <taxon>Metazoa</taxon>
        <taxon>Ecdysozoa</taxon>
        <taxon>Arthropoda</taxon>
        <taxon>Chelicerata</taxon>
        <taxon>Arachnida</taxon>
        <taxon>Acari</taxon>
        <taxon>Parasitiformes</taxon>
        <taxon>Ixodida</taxon>
        <taxon>Ixodoidea</taxon>
        <taxon>Ixodidae</taxon>
        <taxon>Ixodinae</taxon>
        <taxon>Ixodes</taxon>
    </lineage>
</organism>
<evidence type="ECO:0008006" key="3">
    <source>
        <dbReference type="Google" id="ProtNLM"/>
    </source>
</evidence>
<dbReference type="EMBL" id="GANP01014269">
    <property type="protein sequence ID" value="JAB70199.1"/>
    <property type="molecule type" value="mRNA"/>
</dbReference>
<feature type="chain" id="PRO_5004734092" description="Secreted protein" evidence="1">
    <location>
        <begin position="20"/>
        <end position="74"/>
    </location>
</feature>
<protein>
    <recommendedName>
        <fullName evidence="3">Secreted protein</fullName>
    </recommendedName>
</protein>
<proteinExistence type="evidence at transcript level"/>
<keyword evidence="1" id="KW-0732">Signal</keyword>
<evidence type="ECO:0000256" key="1">
    <source>
        <dbReference type="SAM" id="SignalP"/>
    </source>
</evidence>
<name>V5H083_IXORI</name>
<sequence>MMTAYIVITLMSLLFPTSNQPDVLRYVSWNEFYHHMLAKGGCRSKLVATGTVVVLVTYYYLRSTSTKLVELKFY</sequence>
<dbReference type="AlphaFoldDB" id="V5H083"/>
<evidence type="ECO:0000313" key="2">
    <source>
        <dbReference type="EMBL" id="JAB70199.1"/>
    </source>
</evidence>
<accession>V5H083</accession>
<feature type="signal peptide" evidence="1">
    <location>
        <begin position="1"/>
        <end position="19"/>
    </location>
</feature>